<dbReference type="InterPro" id="IPR051209">
    <property type="entry name" value="FAD-bind_Monooxygenase_sf"/>
</dbReference>
<gene>
    <name evidence="5" type="ORF">BDV96DRAFT_508903</name>
</gene>
<evidence type="ECO:0000256" key="3">
    <source>
        <dbReference type="ARBA" id="ARBA00022827"/>
    </source>
</evidence>
<keyword evidence="2" id="KW-0285">Flavoprotein</keyword>
<keyword evidence="6" id="KW-1185">Reference proteome</keyword>
<comment type="similarity">
    <text evidence="1">Belongs to the FAD-binding monooxygenase family.</text>
</comment>
<evidence type="ECO:0000313" key="6">
    <source>
        <dbReference type="Proteomes" id="UP000799770"/>
    </source>
</evidence>
<dbReference type="InterPro" id="IPR036188">
    <property type="entry name" value="FAD/NAD-bd_sf"/>
</dbReference>
<evidence type="ECO:0000313" key="5">
    <source>
        <dbReference type="EMBL" id="KAF2105744.1"/>
    </source>
</evidence>
<evidence type="ECO:0000256" key="2">
    <source>
        <dbReference type="ARBA" id="ARBA00022630"/>
    </source>
</evidence>
<dbReference type="OrthoDB" id="74360at2759"/>
<proteinExistence type="inferred from homology"/>
<dbReference type="PANTHER" id="PTHR42877">
    <property type="entry name" value="L-ORNITHINE N(5)-MONOOXYGENASE-RELATED"/>
    <property type="match status" value="1"/>
</dbReference>
<protein>
    <recommendedName>
        <fullName evidence="7">FAD/NAD(P)-binding domain-containing protein</fullName>
    </recommendedName>
</protein>
<dbReference type="AlphaFoldDB" id="A0A6A5YGB2"/>
<evidence type="ECO:0000256" key="4">
    <source>
        <dbReference type="ARBA" id="ARBA00023002"/>
    </source>
</evidence>
<dbReference type="GO" id="GO:0050660">
    <property type="term" value="F:flavin adenine dinucleotide binding"/>
    <property type="evidence" value="ECO:0007669"/>
    <property type="project" value="InterPro"/>
</dbReference>
<dbReference type="PANTHER" id="PTHR42877:SF1">
    <property type="entry name" value="FAD-BINDING MONOOXYGENASE STCW"/>
    <property type="match status" value="1"/>
</dbReference>
<accession>A0A6A5YGB2</accession>
<keyword evidence="3" id="KW-0274">FAD</keyword>
<dbReference type="SUPFAM" id="SSF51905">
    <property type="entry name" value="FAD/NAD(P)-binding domain"/>
    <property type="match status" value="1"/>
</dbReference>
<keyword evidence="4" id="KW-0560">Oxidoreductase</keyword>
<evidence type="ECO:0000256" key="1">
    <source>
        <dbReference type="ARBA" id="ARBA00010139"/>
    </source>
</evidence>
<dbReference type="EMBL" id="ML977372">
    <property type="protein sequence ID" value="KAF2105744.1"/>
    <property type="molecule type" value="Genomic_DNA"/>
</dbReference>
<dbReference type="GO" id="GO:0050661">
    <property type="term" value="F:NADP binding"/>
    <property type="evidence" value="ECO:0007669"/>
    <property type="project" value="InterPro"/>
</dbReference>
<reference evidence="5" key="1">
    <citation type="journal article" date="2020" name="Stud. Mycol.">
        <title>101 Dothideomycetes genomes: a test case for predicting lifestyles and emergence of pathogens.</title>
        <authorList>
            <person name="Haridas S."/>
            <person name="Albert R."/>
            <person name="Binder M."/>
            <person name="Bloem J."/>
            <person name="Labutti K."/>
            <person name="Salamov A."/>
            <person name="Andreopoulos B."/>
            <person name="Baker S."/>
            <person name="Barry K."/>
            <person name="Bills G."/>
            <person name="Bluhm B."/>
            <person name="Cannon C."/>
            <person name="Castanera R."/>
            <person name="Culley D."/>
            <person name="Daum C."/>
            <person name="Ezra D."/>
            <person name="Gonzalez J."/>
            <person name="Henrissat B."/>
            <person name="Kuo A."/>
            <person name="Liang C."/>
            <person name="Lipzen A."/>
            <person name="Lutzoni F."/>
            <person name="Magnuson J."/>
            <person name="Mondo S."/>
            <person name="Nolan M."/>
            <person name="Ohm R."/>
            <person name="Pangilinan J."/>
            <person name="Park H.-J."/>
            <person name="Ramirez L."/>
            <person name="Alfaro M."/>
            <person name="Sun H."/>
            <person name="Tritt A."/>
            <person name="Yoshinaga Y."/>
            <person name="Zwiers L.-H."/>
            <person name="Turgeon B."/>
            <person name="Goodwin S."/>
            <person name="Spatafora J."/>
            <person name="Crous P."/>
            <person name="Grigoriev I."/>
        </authorList>
    </citation>
    <scope>NUCLEOTIDE SEQUENCE</scope>
    <source>
        <strain evidence="5">CBS 627.86</strain>
    </source>
</reference>
<organism evidence="5 6">
    <name type="scientific">Lophiotrema nucula</name>
    <dbReference type="NCBI Taxonomy" id="690887"/>
    <lineage>
        <taxon>Eukaryota</taxon>
        <taxon>Fungi</taxon>
        <taxon>Dikarya</taxon>
        <taxon>Ascomycota</taxon>
        <taxon>Pezizomycotina</taxon>
        <taxon>Dothideomycetes</taxon>
        <taxon>Pleosporomycetidae</taxon>
        <taxon>Pleosporales</taxon>
        <taxon>Lophiotremataceae</taxon>
        <taxon>Lophiotrema</taxon>
    </lineage>
</organism>
<dbReference type="GO" id="GO:0004499">
    <property type="term" value="F:N,N-dimethylaniline monooxygenase activity"/>
    <property type="evidence" value="ECO:0007669"/>
    <property type="project" value="InterPro"/>
</dbReference>
<dbReference type="Pfam" id="PF00743">
    <property type="entry name" value="FMO-like"/>
    <property type="match status" value="1"/>
</dbReference>
<evidence type="ECO:0008006" key="7">
    <source>
        <dbReference type="Google" id="ProtNLM"/>
    </source>
</evidence>
<dbReference type="Proteomes" id="UP000799770">
    <property type="component" value="Unassembled WGS sequence"/>
</dbReference>
<name>A0A6A5YGB2_9PLEO</name>
<dbReference type="InterPro" id="IPR020946">
    <property type="entry name" value="Flavin_mOase-like"/>
</dbReference>
<sequence length="600" mass="69172">MIGPDGRWDYSTPGSSGYDVPNMVYNDPSTRKMKVITIGAGFSSILAAYQIQKQCENVDMVIYEKNTDLGGTWLENRYPGCACDVPSHAYTYNFALNPDWPRYFSYAPDIHQYLTKVVEVFDLRKYMTFNSEVTRAEWLDDKGKWKVTIRQQVPGSSETREIVDECDLLLHITGILNNFQWPKIPGLDKFKGRIVHTARWLEDYQKEQWKNDRVAVIGSGASSIQTVPNMQPHTKHMDIFVRTGVWFVQIADHYGQNHEYPQEQKDKFRKNPKELVAHAKSIEGQVNGLWNLFYAGSEAQRGAQELFRNRMKEFIKDQRLLDGFTPKFEVGCRRVTPGDPYMEAIQKDNVDVHFTAVNKITEKGVVGEDGREREVDTIICATGFDVTYRPRFPLIGRNRVDLAEKWKDAPEGYLGLGCPDMPNWLMFIGPTWPVENGSVAGPLLSVSEYMIQIIKKMQRDHIKSWVPRQDITDSFNEHTQEWIKHTVWKDSCRSWYRNNETGRVNAVYPGSSLQYTEVISQPRYEDFEITYLHKNPWAAMGMGQSRRDVVPGSDMSPYLQVENIDPKWLEAIGYKRPAAEIVEVRQKKRKTETSGEVRGS</sequence>
<dbReference type="Gene3D" id="3.50.50.60">
    <property type="entry name" value="FAD/NAD(P)-binding domain"/>
    <property type="match status" value="2"/>
</dbReference>